<dbReference type="AlphaFoldDB" id="A0A2H0UHS1"/>
<sequence length="142" mass="16654">MLFFRVSLGFLVDMWRRAVVKKYQSRNETYVMNKYTSFNDVRITKNLLIFAQATGLGVDGDRKLIGNTLYLTPIGLDGIVKIDWNIIQKINPYKLTEVEVSLKRPYRKMIVFASKKLRLLFSTEEDMYKFITESGQRLQITQ</sequence>
<proteinExistence type="predicted"/>
<reference evidence="2" key="1">
    <citation type="submission" date="2017-09" db="EMBL/GenBank/DDBJ databases">
        <title>Depth-based differentiation of microbial function through sediment-hosted aquifers and enrichment of novel symbionts in the deep terrestrial subsurface.</title>
        <authorList>
            <person name="Probst A.J."/>
            <person name="Ladd B."/>
            <person name="Jarett J.K."/>
            <person name="Geller-Mcgrath D.E."/>
            <person name="Sieber C.M.K."/>
            <person name="Emerson J.B."/>
            <person name="Anantharaman K."/>
            <person name="Thomas B.C."/>
            <person name="Malmstrom R."/>
            <person name="Stieglmeier M."/>
            <person name="Klingl A."/>
            <person name="Woyke T."/>
            <person name="Ryan C.M."/>
            <person name="Banfield J.F."/>
        </authorList>
    </citation>
    <scope>NUCLEOTIDE SEQUENCE [LARGE SCALE GENOMIC DNA]</scope>
</reference>
<evidence type="ECO:0000313" key="1">
    <source>
        <dbReference type="EMBL" id="PIR85964.1"/>
    </source>
</evidence>
<gene>
    <name evidence="1" type="ORF">COU14_01635</name>
</gene>
<evidence type="ECO:0000313" key="2">
    <source>
        <dbReference type="Proteomes" id="UP000229612"/>
    </source>
</evidence>
<name>A0A2H0UHS1_9BACT</name>
<dbReference type="EMBL" id="PFBG01000017">
    <property type="protein sequence ID" value="PIR85964.1"/>
    <property type="molecule type" value="Genomic_DNA"/>
</dbReference>
<protein>
    <submittedName>
        <fullName evidence="1">Uncharacterized protein</fullName>
    </submittedName>
</protein>
<dbReference type="Proteomes" id="UP000229612">
    <property type="component" value="Unassembled WGS sequence"/>
</dbReference>
<organism evidence="1 2">
    <name type="scientific">Candidatus Kaiserbacteria bacterium CG10_big_fil_rev_8_21_14_0_10_44_10</name>
    <dbReference type="NCBI Taxonomy" id="1974606"/>
    <lineage>
        <taxon>Bacteria</taxon>
        <taxon>Candidatus Kaiseribacteriota</taxon>
    </lineage>
</organism>
<comment type="caution">
    <text evidence="1">The sequence shown here is derived from an EMBL/GenBank/DDBJ whole genome shotgun (WGS) entry which is preliminary data.</text>
</comment>
<accession>A0A2H0UHS1</accession>